<accession>A0A2Z6EVZ0</accession>
<sequence length="139" mass="15838">MDKYERRRQRLIELRDTKCGGNAAELARRIERDASYVARMLYPEGKRGKKRIADEMIEVIEVAFGLPQGWLDLMSEPSKPMAAAQKVAENSPKTEHHSNPVIQEVIRLMEATDNNGRMMVLGAVKLTLLQYIPTSKKNK</sequence>
<evidence type="ECO:0000313" key="2">
    <source>
        <dbReference type="Proteomes" id="UP000282597"/>
    </source>
</evidence>
<dbReference type="Proteomes" id="UP000282597">
    <property type="component" value="Chromosome"/>
</dbReference>
<evidence type="ECO:0000313" key="1">
    <source>
        <dbReference type="EMBL" id="BBE09644.1"/>
    </source>
</evidence>
<keyword evidence="2" id="KW-1185">Reference proteome</keyword>
<dbReference type="AlphaFoldDB" id="A0A2Z6EVZ0"/>
<name>A0A2Z6EVZ0_9BURK</name>
<gene>
    <name evidence="1" type="ORF">MCB1EB_1483</name>
</gene>
<organism evidence="1 2">
    <name type="scientific">Mycoavidus cysteinexigens</name>
    <dbReference type="NCBI Taxonomy" id="1553431"/>
    <lineage>
        <taxon>Bacteria</taxon>
        <taxon>Pseudomonadati</taxon>
        <taxon>Pseudomonadota</taxon>
        <taxon>Betaproteobacteria</taxon>
        <taxon>Burkholderiales</taxon>
        <taxon>Burkholderiaceae</taxon>
        <taxon>Mycoavidus</taxon>
    </lineage>
</organism>
<dbReference type="KEGG" id="mcys:MCB1EB_1483"/>
<protein>
    <submittedName>
        <fullName evidence="1">Prophage repressor</fullName>
    </submittedName>
</protein>
<dbReference type="EMBL" id="AP018150">
    <property type="protein sequence ID" value="BBE09644.1"/>
    <property type="molecule type" value="Genomic_DNA"/>
</dbReference>
<proteinExistence type="predicted"/>
<dbReference type="RefSeq" id="WP_197721973.1">
    <property type="nucleotide sequence ID" value="NZ_AP018150.1"/>
</dbReference>
<reference evidence="1 2" key="1">
    <citation type="journal article" date="2018" name="Microbes Environ.">
        <title>Comparative Genomic Insights into Endofungal Lifestyles of Two Bacterial Endosymbionts, Mycoavidus cysteinexigens and Burkholderia rhizoxinica.</title>
        <authorList>
            <person name="Sharmin D."/>
            <person name="Guo Y."/>
            <person name="Nishizawa T."/>
            <person name="Ohshima S."/>
            <person name="Sato Y."/>
            <person name="Takashima Y."/>
            <person name="Narisawa K."/>
            <person name="Ohta H."/>
        </authorList>
    </citation>
    <scope>NUCLEOTIDE SEQUENCE [LARGE SCALE GENOMIC DNA]</scope>
    <source>
        <strain evidence="1 2">B1-EB</strain>
    </source>
</reference>